<protein>
    <recommendedName>
        <fullName evidence="2">Protein CNPPD1</fullName>
    </recommendedName>
</protein>
<dbReference type="PANTHER" id="PTHR15615:SF108">
    <property type="entry name" value="PROTEIN CNPPD1"/>
    <property type="match status" value="1"/>
</dbReference>
<dbReference type="Ensembl" id="ENSSSCT00070033062.1">
    <property type="protein sequence ID" value="ENSSSCP00070027613.1"/>
    <property type="gene ID" value="ENSSSCG00070016777.1"/>
</dbReference>
<accession>A0A4X1UHB7</accession>
<dbReference type="Proteomes" id="UP000314985">
    <property type="component" value="Chromosome 15"/>
</dbReference>
<proteinExistence type="inferred from homology"/>
<name>A0A4X1UHB7_PIG</name>
<dbReference type="Gene3D" id="1.10.472.10">
    <property type="entry name" value="Cyclin-like"/>
    <property type="match status" value="2"/>
</dbReference>
<comment type="similarity">
    <text evidence="1">Belongs to the CNPPD1 family.</text>
</comment>
<dbReference type="GO" id="GO:0019901">
    <property type="term" value="F:protein kinase binding"/>
    <property type="evidence" value="ECO:0007669"/>
    <property type="project" value="InterPro"/>
</dbReference>
<sequence>MDLAGLLLDEEGTFSLAGFQDFTFLPGHQKLSARIRRRLYYGWDWEADCSLEELSSPVADIAVELLQKAAPSPIRRLQKKYVAHVSREACISPCAMMLALVYIERLRHRNPDYLQHVSSSDLFLISMVRGSLPVISLESQEPGREALLTLPLAPPQMVASKYLYDEGEEEEVFNDEWGAAGGVAVPTLNALERGFLSAMDWRLYTDPREIFEVLSWLESCVAEQQGRRRGWYTYTDLCVLLEQPAWQLALGSLCQRLAKLSCLLAMAYVSSVALAVASMAVIHQSLGLSCSPPPGPPDLGLASRCLLEPCIPSPVPRCLPSPANVSGCLEGDTGLRSLWGSLLASLTPPPLPPPDSPAPTSLLRNCPLCQKLRKDSPTCRTCHHLNRTIPTGRPRPWSHSHGLAPPWPWSPMPSLLPQPQQCSLFSVMELARLKSFIFPG</sequence>
<evidence type="ECO:0000256" key="1">
    <source>
        <dbReference type="ARBA" id="ARBA00038508"/>
    </source>
</evidence>
<reference evidence="3 4" key="1">
    <citation type="submission" date="2017-08" db="EMBL/GenBank/DDBJ databases">
        <title>USMARCv1.0.</title>
        <authorList>
            <person name="Hannum G.I."/>
            <person name="Koren S."/>
            <person name="Schroeder S.G."/>
            <person name="Chin S.C."/>
            <person name="Nonneman D.J."/>
            <person name="Becker S.A."/>
            <person name="Rosen B.D."/>
            <person name="Bickhart D.M."/>
            <person name="Putnam N.H."/>
            <person name="Green R.E."/>
            <person name="Tuggle C.K."/>
            <person name="Liu H."/>
            <person name="Rohrer G.A."/>
            <person name="Warr A."/>
            <person name="Hall R."/>
            <person name="Kim K."/>
            <person name="Hume D.A."/>
            <person name="Talbot R."/>
            <person name="Chow W."/>
            <person name="Howe K."/>
            <person name="Schwartz A.S."/>
            <person name="Watson M."/>
            <person name="Archibald A.L."/>
            <person name="Phillippy A.M."/>
            <person name="Smith T.P.L."/>
        </authorList>
    </citation>
    <scope>NUCLEOTIDE SEQUENCE [LARGE SCALE GENOMIC DNA]</scope>
</reference>
<dbReference type="ExpressionAtlas" id="A0A4X1UHB7">
    <property type="expression patterns" value="baseline and differential"/>
</dbReference>
<evidence type="ECO:0000313" key="4">
    <source>
        <dbReference type="Proteomes" id="UP000314985"/>
    </source>
</evidence>
<gene>
    <name evidence="3" type="primary">CNPPD1</name>
</gene>
<organism evidence="3 4">
    <name type="scientific">Sus scrofa</name>
    <name type="common">Pig</name>
    <dbReference type="NCBI Taxonomy" id="9823"/>
    <lineage>
        <taxon>Eukaryota</taxon>
        <taxon>Metazoa</taxon>
        <taxon>Chordata</taxon>
        <taxon>Craniata</taxon>
        <taxon>Vertebrata</taxon>
        <taxon>Euteleostomi</taxon>
        <taxon>Mammalia</taxon>
        <taxon>Eutheria</taxon>
        <taxon>Laurasiatheria</taxon>
        <taxon>Artiodactyla</taxon>
        <taxon>Suina</taxon>
        <taxon>Suidae</taxon>
        <taxon>Sus</taxon>
    </lineage>
</organism>
<dbReference type="AlphaFoldDB" id="A0A4X1UHB7"/>
<evidence type="ECO:0000313" key="3">
    <source>
        <dbReference type="Ensembl" id="ENSSSCP00070027613.1"/>
    </source>
</evidence>
<reference evidence="3" key="2">
    <citation type="submission" date="2025-08" db="UniProtKB">
        <authorList>
            <consortium name="Ensembl"/>
        </authorList>
    </citation>
    <scope>IDENTIFICATION</scope>
</reference>
<dbReference type="CDD" id="cd20557">
    <property type="entry name" value="CYCLIN_ScPCL1-like"/>
    <property type="match status" value="1"/>
</dbReference>
<evidence type="ECO:0000256" key="2">
    <source>
        <dbReference type="ARBA" id="ARBA00040808"/>
    </source>
</evidence>
<dbReference type="PANTHER" id="PTHR15615">
    <property type="match status" value="1"/>
</dbReference>
<dbReference type="InterPro" id="IPR013922">
    <property type="entry name" value="Cyclin_PHO80-like"/>
</dbReference>